<reference evidence="3 4" key="1">
    <citation type="submission" date="2020-01" db="EMBL/GenBank/DDBJ databases">
        <title>Genomic analysis of Aminipila sp. CBA3637.</title>
        <authorList>
            <person name="Kim Y.B."/>
            <person name="Roh S.W."/>
        </authorList>
    </citation>
    <scope>NUCLEOTIDE SEQUENCE [LARGE SCALE GENOMIC DNA]</scope>
    <source>
        <strain evidence="3 4">CBA3637</strain>
    </source>
</reference>
<evidence type="ECO:0000313" key="3">
    <source>
        <dbReference type="EMBL" id="QHI71415.1"/>
    </source>
</evidence>
<dbReference type="GO" id="GO:0008758">
    <property type="term" value="F:UDP-2,3-diacylglucosamine hydrolase activity"/>
    <property type="evidence" value="ECO:0007669"/>
    <property type="project" value="TreeGrafter"/>
</dbReference>
<dbReference type="PANTHER" id="PTHR31302">
    <property type="entry name" value="TRANSMEMBRANE PROTEIN WITH METALLOPHOSPHOESTERASE DOMAIN-RELATED"/>
    <property type="match status" value="1"/>
</dbReference>
<keyword evidence="1" id="KW-0812">Transmembrane</keyword>
<keyword evidence="4" id="KW-1185">Reference proteome</keyword>
<accession>A0A6P1MK73</accession>
<keyword evidence="1" id="KW-1133">Transmembrane helix</keyword>
<feature type="transmembrane region" description="Helical" evidence="1">
    <location>
        <begin position="7"/>
        <end position="26"/>
    </location>
</feature>
<organism evidence="3 4">
    <name type="scientific">Aminipila terrae</name>
    <dbReference type="NCBI Taxonomy" id="2697030"/>
    <lineage>
        <taxon>Bacteria</taxon>
        <taxon>Bacillati</taxon>
        <taxon>Bacillota</taxon>
        <taxon>Clostridia</taxon>
        <taxon>Peptostreptococcales</taxon>
        <taxon>Anaerovoracaceae</taxon>
        <taxon>Aminipila</taxon>
    </lineage>
</organism>
<dbReference type="RefSeq" id="WP_162361190.1">
    <property type="nucleotide sequence ID" value="NZ_CP047591.1"/>
</dbReference>
<dbReference type="PANTHER" id="PTHR31302:SF25">
    <property type="entry name" value="PHOSPHOESTERASE"/>
    <property type="match status" value="1"/>
</dbReference>
<evidence type="ECO:0000259" key="2">
    <source>
        <dbReference type="Pfam" id="PF00149"/>
    </source>
</evidence>
<dbReference type="InterPro" id="IPR004843">
    <property type="entry name" value="Calcineurin-like_PHP"/>
</dbReference>
<gene>
    <name evidence="3" type="ORF">Ami3637_02565</name>
</gene>
<dbReference type="GO" id="GO:0009245">
    <property type="term" value="P:lipid A biosynthetic process"/>
    <property type="evidence" value="ECO:0007669"/>
    <property type="project" value="TreeGrafter"/>
</dbReference>
<dbReference type="Pfam" id="PF00149">
    <property type="entry name" value="Metallophos"/>
    <property type="match status" value="1"/>
</dbReference>
<dbReference type="KEGG" id="amic:Ami3637_02565"/>
<evidence type="ECO:0000313" key="4">
    <source>
        <dbReference type="Proteomes" id="UP000463883"/>
    </source>
</evidence>
<evidence type="ECO:0000256" key="1">
    <source>
        <dbReference type="SAM" id="Phobius"/>
    </source>
</evidence>
<dbReference type="CDD" id="cd07385">
    <property type="entry name" value="MPP_YkuE_C"/>
    <property type="match status" value="1"/>
</dbReference>
<name>A0A6P1MK73_9FIRM</name>
<dbReference type="InterPro" id="IPR029052">
    <property type="entry name" value="Metallo-depent_PP-like"/>
</dbReference>
<proteinExistence type="predicted"/>
<dbReference type="Gene3D" id="3.60.21.10">
    <property type="match status" value="1"/>
</dbReference>
<feature type="domain" description="Calcineurin-like phosphoesterase" evidence="2">
    <location>
        <begin position="55"/>
        <end position="218"/>
    </location>
</feature>
<dbReference type="InterPro" id="IPR051158">
    <property type="entry name" value="Metallophosphoesterase_sf"/>
</dbReference>
<dbReference type="SUPFAM" id="SSF56300">
    <property type="entry name" value="Metallo-dependent phosphatases"/>
    <property type="match status" value="1"/>
</dbReference>
<sequence length="282" mass="31616">MIKFIKTVFKLFILFIILVIGAFGYARYIEPFQLKSVEISLEAPGLKIDDQKNKLKIAVFSDTHFNDWYTVKDFKKVISAINKQSPDMVFFAGDLIDNYNLYNGNTDEIATCLSRIKAPSGKFAVYGNHDYGGGAEWEYEGIMKKGGFTVLAGDYYALDNLNLAIIGIDDILIGGGTPSIASWGRKDYYNIVLCHEPDVADQILDYNVNLMISGHTHGGQINIPGYTAEFLPPYGEKYLKGLFEFKNHNNTKLYVTSGVGMTKLPFRFMAPPDVTFITLYAK</sequence>
<dbReference type="EMBL" id="CP047591">
    <property type="protein sequence ID" value="QHI71415.1"/>
    <property type="molecule type" value="Genomic_DNA"/>
</dbReference>
<protein>
    <submittedName>
        <fullName evidence="3">Metallophosphoesterase</fullName>
    </submittedName>
</protein>
<dbReference type="AlphaFoldDB" id="A0A6P1MK73"/>
<dbReference type="Proteomes" id="UP000463883">
    <property type="component" value="Chromosome"/>
</dbReference>
<keyword evidence="1" id="KW-0472">Membrane</keyword>
<dbReference type="GO" id="GO:0016020">
    <property type="term" value="C:membrane"/>
    <property type="evidence" value="ECO:0007669"/>
    <property type="project" value="GOC"/>
</dbReference>